<evidence type="ECO:0000313" key="3">
    <source>
        <dbReference type="Proteomes" id="UP000240760"/>
    </source>
</evidence>
<protein>
    <recommendedName>
        <fullName evidence="4">Fungal STAND N-terminal Goodbye domain-containing protein</fullName>
    </recommendedName>
</protein>
<evidence type="ECO:0000256" key="1">
    <source>
        <dbReference type="SAM" id="Coils"/>
    </source>
</evidence>
<accession>A0A2T4CGP2</accession>
<gene>
    <name evidence="2" type="ORF">M440DRAFT_1324433</name>
</gene>
<keyword evidence="3" id="KW-1185">Reference proteome</keyword>
<dbReference type="EMBL" id="KZ679127">
    <property type="protein sequence ID" value="PTB80692.1"/>
    <property type="molecule type" value="Genomic_DNA"/>
</dbReference>
<feature type="coiled-coil region" evidence="1">
    <location>
        <begin position="302"/>
        <end position="329"/>
    </location>
</feature>
<evidence type="ECO:0008006" key="4">
    <source>
        <dbReference type="Google" id="ProtNLM"/>
    </source>
</evidence>
<dbReference type="STRING" id="983965.A0A2T4CGP2"/>
<dbReference type="OrthoDB" id="5419927at2759"/>
<dbReference type="PANTHER" id="PTHR40619:SF3">
    <property type="entry name" value="FUNGAL STAND N-TERMINAL GOODBYE DOMAIN-CONTAINING PROTEIN"/>
    <property type="match status" value="1"/>
</dbReference>
<dbReference type="AlphaFoldDB" id="A0A2T4CGP2"/>
<keyword evidence="1" id="KW-0175">Coiled coil</keyword>
<organism evidence="2 3">
    <name type="scientific">Trichoderma longibrachiatum ATCC 18648</name>
    <dbReference type="NCBI Taxonomy" id="983965"/>
    <lineage>
        <taxon>Eukaryota</taxon>
        <taxon>Fungi</taxon>
        <taxon>Dikarya</taxon>
        <taxon>Ascomycota</taxon>
        <taxon>Pezizomycotina</taxon>
        <taxon>Sordariomycetes</taxon>
        <taxon>Hypocreomycetidae</taxon>
        <taxon>Hypocreales</taxon>
        <taxon>Hypocreaceae</taxon>
        <taxon>Trichoderma</taxon>
    </lineage>
</organism>
<evidence type="ECO:0000313" key="2">
    <source>
        <dbReference type="EMBL" id="PTB80692.1"/>
    </source>
</evidence>
<reference evidence="2 3" key="1">
    <citation type="submission" date="2016-07" db="EMBL/GenBank/DDBJ databases">
        <title>Multiple horizontal gene transfer events from other fungi enriched the ability of initially mycotrophic Trichoderma (Ascomycota) to feed on dead plant biomass.</title>
        <authorList>
            <consortium name="DOE Joint Genome Institute"/>
            <person name="Aerts A."/>
            <person name="Atanasova L."/>
            <person name="Chenthamara K."/>
            <person name="Zhang J."/>
            <person name="Grujic M."/>
            <person name="Henrissat B."/>
            <person name="Kuo A."/>
            <person name="Salamov A."/>
            <person name="Lipzen A."/>
            <person name="Labutti K."/>
            <person name="Barry K."/>
            <person name="Miao Y."/>
            <person name="Rahimi M.J."/>
            <person name="Shen Q."/>
            <person name="Grigoriev I.V."/>
            <person name="Kubicek C.P."/>
            <person name="Druzhinina I.S."/>
        </authorList>
    </citation>
    <scope>NUCLEOTIDE SEQUENCE [LARGE SCALE GENOMIC DNA]</scope>
    <source>
        <strain evidence="2 3">ATCC 18648</strain>
    </source>
</reference>
<proteinExistence type="predicted"/>
<sequence>MKLIDHRNIRRIVVESQLLGPSLELDPNGSEEEVRKWNQLLDKLAETELKAAESSKGASNFFSQLADAVGKKKGYIDPWVCLIPNEYGLCVVKSALLILLQLAQRHSDKRQKIIDGFLELRKVISDATAGNPQLRSFQTDPQVSKSAGSLYVTVVDAIEGLLEAFLALAPPTSSKWFPKLRRTKSKSQPNEQCDVAVIMQKLHSAVKEFEASVNSCRDSHIQTTSTKVKEVLDVTVATTTQIGHMNEQMSEWFENIAHCLTKNSQGVEALQEQGVLQHETLLKLQEMIKTKEDATAGLVALYDEQVKKNKAMKARLARKDRELRELQRYRSSQPASTGEAQSSKATISLGRLLRILSAPTPDRIYAENNKVNLEDLLAHCERDLETVLSWGSRIEPNAQAQAYSMFDKDRFFRWMRSEDPDMLLVDGNLFVRGAVSLEKISAMSLVCANLVLSLSSLDPSAVLLHFHCGLHSNPDDDWYGPVGLVRSMIVQLLAILYDKDQLDLNILNRRSFAKALESHILDDLCALLHQLMDQLPPDTAIFIIIDGICWFDLDARGSYRQLMTVLDGLRSIVEDDNLRPTFKVLMTSPTKSSWRLGNAVDNAYRLGLPLSRLGPLRISQGRVARSLSGE</sequence>
<dbReference type="PANTHER" id="PTHR40619">
    <property type="entry name" value="FUNGAL STAND N-TERMINAL GOODBYE DOMAIN-CONTAINING PROTEIN"/>
    <property type="match status" value="1"/>
</dbReference>
<dbReference type="Proteomes" id="UP000240760">
    <property type="component" value="Unassembled WGS sequence"/>
</dbReference>
<name>A0A2T4CGP2_TRILO</name>